<dbReference type="STRING" id="3885.V7C4V9"/>
<dbReference type="PANTHER" id="PTHR42776">
    <property type="entry name" value="SERINE PEPTIDASE S9 FAMILY MEMBER"/>
    <property type="match status" value="1"/>
</dbReference>
<evidence type="ECO:0000313" key="5">
    <source>
        <dbReference type="Proteomes" id="UP000000226"/>
    </source>
</evidence>
<dbReference type="eggNOG" id="KOG2100">
    <property type="taxonomic scope" value="Eukaryota"/>
</dbReference>
<sequence length="301" mass="33822">MHKEAEDDYAYLSNLLQEFTSIPNIDKAWLFGSPGLQLQGMFAVSQPDLLTNRRRTSIMSCNILKERDSSVKFLWAPFPIEMSGVSLIVPSPSGSKLLVVRNSENEGPCCFQIWSSSRIEKEFACGHRSTHLCRRTYRLVVVTYSEEPSPAKPTFNGLGGYKIGGCADKDSGYWKCQGDWEEDLGETYAGKKQPALFVININSGEVQEVKGIDKSLSIGQVVWAPFTEGSEQYLVFVGWSSKPRKLGIKYFSNRPSALYAVRVRALHHESKSNEPVLQSTEEFHALNLTQTISSAFFPRFR</sequence>
<evidence type="ECO:0000256" key="2">
    <source>
        <dbReference type="ARBA" id="ARBA00022801"/>
    </source>
</evidence>
<dbReference type="GO" id="GO:0004252">
    <property type="term" value="F:serine-type endopeptidase activity"/>
    <property type="evidence" value="ECO:0007669"/>
    <property type="project" value="TreeGrafter"/>
</dbReference>
<dbReference type="Proteomes" id="UP000000226">
    <property type="component" value="Chromosome 4"/>
</dbReference>
<dbReference type="EMBL" id="CM002291">
    <property type="protein sequence ID" value="ESW23956.1"/>
    <property type="molecule type" value="Genomic_DNA"/>
</dbReference>
<dbReference type="Gramene" id="ESW23956">
    <property type="protein sequence ID" value="ESW23956"/>
    <property type="gene ID" value="PHAVU_004G090000g"/>
</dbReference>
<dbReference type="OMA" id="LEFNNIC"/>
<keyword evidence="5" id="KW-1185">Reference proteome</keyword>
<gene>
    <name evidence="4" type="ORF">PHAVU_004G090000g</name>
</gene>
<dbReference type="PANTHER" id="PTHR42776:SF23">
    <property type="entry name" value="ACYLAMINOACYL-PEPTIDASE"/>
    <property type="match status" value="1"/>
</dbReference>
<keyword evidence="2" id="KW-0378">Hydrolase</keyword>
<name>V7C4V9_PHAVU</name>
<accession>V7C4V9</accession>
<comment type="similarity">
    <text evidence="1">Belongs to the peptidase S9C family.</text>
</comment>
<evidence type="ECO:0000259" key="3">
    <source>
        <dbReference type="Pfam" id="PF19283"/>
    </source>
</evidence>
<evidence type="ECO:0000256" key="1">
    <source>
        <dbReference type="ARBA" id="ARBA00010040"/>
    </source>
</evidence>
<reference evidence="5" key="1">
    <citation type="journal article" date="2014" name="Nat. Genet.">
        <title>A reference genome for common bean and genome-wide analysis of dual domestications.</title>
        <authorList>
            <person name="Schmutz J."/>
            <person name="McClean P.E."/>
            <person name="Mamidi S."/>
            <person name="Wu G.A."/>
            <person name="Cannon S.B."/>
            <person name="Grimwood J."/>
            <person name="Jenkins J."/>
            <person name="Shu S."/>
            <person name="Song Q."/>
            <person name="Chavarro C."/>
            <person name="Torres-Torres M."/>
            <person name="Geffroy V."/>
            <person name="Moghaddam S.M."/>
            <person name="Gao D."/>
            <person name="Abernathy B."/>
            <person name="Barry K."/>
            <person name="Blair M."/>
            <person name="Brick M.A."/>
            <person name="Chovatia M."/>
            <person name="Gepts P."/>
            <person name="Goodstein D.M."/>
            <person name="Gonzales M."/>
            <person name="Hellsten U."/>
            <person name="Hyten D.L."/>
            <person name="Jia G."/>
            <person name="Kelly J.D."/>
            <person name="Kudrna D."/>
            <person name="Lee R."/>
            <person name="Richard M.M."/>
            <person name="Miklas P.N."/>
            <person name="Osorno J.M."/>
            <person name="Rodrigues J."/>
            <person name="Thareau V."/>
            <person name="Urrea C.A."/>
            <person name="Wang M."/>
            <person name="Yu Y."/>
            <person name="Zhang M."/>
            <person name="Wing R.A."/>
            <person name="Cregan P.B."/>
            <person name="Rokhsar D.S."/>
            <person name="Jackson S.A."/>
        </authorList>
    </citation>
    <scope>NUCLEOTIDE SEQUENCE [LARGE SCALE GENOMIC DNA]</scope>
    <source>
        <strain evidence="5">cv. G19833</strain>
    </source>
</reference>
<feature type="domain" description="Acylamino-acid-releasing enzyme N-terminal" evidence="3">
    <location>
        <begin position="3"/>
        <end position="126"/>
    </location>
</feature>
<evidence type="ECO:0000313" key="4">
    <source>
        <dbReference type="EMBL" id="ESW23956.1"/>
    </source>
</evidence>
<dbReference type="Pfam" id="PF19283">
    <property type="entry name" value="APEH_N"/>
    <property type="match status" value="2"/>
</dbReference>
<dbReference type="OrthoDB" id="416344at2759"/>
<feature type="domain" description="Acylamino-acid-releasing enzyme N-terminal" evidence="3">
    <location>
        <begin position="145"/>
        <end position="300"/>
    </location>
</feature>
<dbReference type="AlphaFoldDB" id="V7C4V9"/>
<dbReference type="InterPro" id="IPR045550">
    <property type="entry name" value="AARE_N"/>
</dbReference>
<protein>
    <recommendedName>
        <fullName evidence="3">Acylamino-acid-releasing enzyme N-terminal domain-containing protein</fullName>
    </recommendedName>
</protein>
<proteinExistence type="inferred from homology"/>
<organism evidence="4 5">
    <name type="scientific">Phaseolus vulgaris</name>
    <name type="common">Kidney bean</name>
    <name type="synonym">French bean</name>
    <dbReference type="NCBI Taxonomy" id="3885"/>
    <lineage>
        <taxon>Eukaryota</taxon>
        <taxon>Viridiplantae</taxon>
        <taxon>Streptophyta</taxon>
        <taxon>Embryophyta</taxon>
        <taxon>Tracheophyta</taxon>
        <taxon>Spermatophyta</taxon>
        <taxon>Magnoliopsida</taxon>
        <taxon>eudicotyledons</taxon>
        <taxon>Gunneridae</taxon>
        <taxon>Pentapetalae</taxon>
        <taxon>rosids</taxon>
        <taxon>fabids</taxon>
        <taxon>Fabales</taxon>
        <taxon>Fabaceae</taxon>
        <taxon>Papilionoideae</taxon>
        <taxon>50 kb inversion clade</taxon>
        <taxon>NPAAA clade</taxon>
        <taxon>indigoferoid/millettioid clade</taxon>
        <taxon>Phaseoleae</taxon>
        <taxon>Phaseolus</taxon>
    </lineage>
</organism>